<evidence type="ECO:0000259" key="6">
    <source>
        <dbReference type="PROSITE" id="PS50850"/>
    </source>
</evidence>
<dbReference type="RefSeq" id="WP_157682932.1">
    <property type="nucleotide sequence ID" value="NZ_LT629757.1"/>
</dbReference>
<feature type="transmembrane region" description="Helical" evidence="5">
    <location>
        <begin position="17"/>
        <end position="37"/>
    </location>
</feature>
<feature type="transmembrane region" description="Helical" evidence="5">
    <location>
        <begin position="326"/>
        <end position="344"/>
    </location>
</feature>
<feature type="transmembrane region" description="Helical" evidence="5">
    <location>
        <begin position="85"/>
        <end position="104"/>
    </location>
</feature>
<sequence>MSAEEATTRLRSERARVLLLAGSLLSIELLAGMQRYLSQTVLPLMAADLDGRDLYGPLDAAAQAPMFLMMPIGAWLLSRFRVGRLMLAFTLLTVLGAVLCALAPSVEVFVAGTAVRALAAGALATIGLGAISRGLPARHRQLVLAGMSGVWVVSSVLGPVYAVAVSSALDWRWAMVLYLPLLVLARTLVARSVPERSEGVPHEPAPWGWSLALAGGSAALSLPVGAWSGAALVLGAAVVLWATRALLPGGVIGAREGRRAALGALGVTASVYFGASMVLSVVAHDALGLSAGRFGVVIAAPGFCWALTGLWCGAHPAADQAALRRRVVPAGAVVTAGVVVLLATTTTTTARDPGPALAGLLVGGALLGLGMGSLYPDLLGRLLTRPEAGDGISEDRMAAAVVLAETVGMALATTTAFTWLGTGLGLVEDPLARARVLYAALLPLAALMLLRLAAATRSPTDGDPAIGADR</sequence>
<dbReference type="InterPro" id="IPR020846">
    <property type="entry name" value="MFS_dom"/>
</dbReference>
<dbReference type="PANTHER" id="PTHR23501">
    <property type="entry name" value="MAJOR FACILITATOR SUPERFAMILY"/>
    <property type="match status" value="1"/>
</dbReference>
<dbReference type="PROSITE" id="PS50850">
    <property type="entry name" value="MFS"/>
    <property type="match status" value="1"/>
</dbReference>
<dbReference type="EMBL" id="LT629757">
    <property type="protein sequence ID" value="SDT09481.1"/>
    <property type="molecule type" value="Genomic_DNA"/>
</dbReference>
<evidence type="ECO:0000256" key="4">
    <source>
        <dbReference type="ARBA" id="ARBA00023136"/>
    </source>
</evidence>
<comment type="subcellular location">
    <subcellularLocation>
        <location evidence="1">Cell membrane</location>
        <topology evidence="1">Multi-pass membrane protein</topology>
    </subcellularLocation>
</comment>
<organism evidence="7 8">
    <name type="scientific">Nocardioides scoriae</name>
    <dbReference type="NCBI Taxonomy" id="642780"/>
    <lineage>
        <taxon>Bacteria</taxon>
        <taxon>Bacillati</taxon>
        <taxon>Actinomycetota</taxon>
        <taxon>Actinomycetes</taxon>
        <taxon>Propionibacteriales</taxon>
        <taxon>Nocardioidaceae</taxon>
        <taxon>Nocardioides</taxon>
    </lineage>
</organism>
<dbReference type="InterPro" id="IPR011701">
    <property type="entry name" value="MFS"/>
</dbReference>
<keyword evidence="8" id="KW-1185">Reference proteome</keyword>
<evidence type="ECO:0000256" key="3">
    <source>
        <dbReference type="ARBA" id="ARBA00022989"/>
    </source>
</evidence>
<evidence type="ECO:0000256" key="1">
    <source>
        <dbReference type="ARBA" id="ARBA00004651"/>
    </source>
</evidence>
<dbReference type="GO" id="GO:0022857">
    <property type="term" value="F:transmembrane transporter activity"/>
    <property type="evidence" value="ECO:0007669"/>
    <property type="project" value="InterPro"/>
</dbReference>
<feature type="transmembrane region" description="Helical" evidence="5">
    <location>
        <begin position="259"/>
        <end position="282"/>
    </location>
</feature>
<proteinExistence type="predicted"/>
<evidence type="ECO:0000313" key="8">
    <source>
        <dbReference type="Proteomes" id="UP000198859"/>
    </source>
</evidence>
<feature type="transmembrane region" description="Helical" evidence="5">
    <location>
        <begin position="397"/>
        <end position="420"/>
    </location>
</feature>
<feature type="transmembrane region" description="Helical" evidence="5">
    <location>
        <begin position="57"/>
        <end position="78"/>
    </location>
</feature>
<feature type="transmembrane region" description="Helical" evidence="5">
    <location>
        <begin position="294"/>
        <end position="314"/>
    </location>
</feature>
<keyword evidence="2 5" id="KW-0812">Transmembrane</keyword>
<protein>
    <submittedName>
        <fullName evidence="7">Major Facilitator Superfamily protein</fullName>
    </submittedName>
</protein>
<dbReference type="STRING" id="642780.SAMN04488570_3511"/>
<feature type="transmembrane region" description="Helical" evidence="5">
    <location>
        <begin position="143"/>
        <end position="165"/>
    </location>
</feature>
<feature type="transmembrane region" description="Helical" evidence="5">
    <location>
        <begin position="110"/>
        <end position="131"/>
    </location>
</feature>
<keyword evidence="4 5" id="KW-0472">Membrane</keyword>
<dbReference type="Pfam" id="PF07690">
    <property type="entry name" value="MFS_1"/>
    <property type="match status" value="1"/>
</dbReference>
<dbReference type="InterPro" id="IPR036259">
    <property type="entry name" value="MFS_trans_sf"/>
</dbReference>
<evidence type="ECO:0000256" key="5">
    <source>
        <dbReference type="SAM" id="Phobius"/>
    </source>
</evidence>
<gene>
    <name evidence="7" type="ORF">SAMN04488570_3511</name>
</gene>
<feature type="domain" description="Major facilitator superfamily (MFS) profile" evidence="6">
    <location>
        <begin position="20"/>
        <end position="457"/>
    </location>
</feature>
<dbReference type="AlphaFoldDB" id="A0A1H1XK72"/>
<name>A0A1H1XK72_9ACTN</name>
<reference evidence="8" key="1">
    <citation type="submission" date="2016-10" db="EMBL/GenBank/DDBJ databases">
        <authorList>
            <person name="Varghese N."/>
            <person name="Submissions S."/>
        </authorList>
    </citation>
    <scope>NUCLEOTIDE SEQUENCE [LARGE SCALE GENOMIC DNA]</scope>
    <source>
        <strain evidence="8">DSM 22127</strain>
    </source>
</reference>
<dbReference type="GO" id="GO:0005886">
    <property type="term" value="C:plasma membrane"/>
    <property type="evidence" value="ECO:0007669"/>
    <property type="project" value="UniProtKB-SubCell"/>
</dbReference>
<dbReference type="SUPFAM" id="SSF103473">
    <property type="entry name" value="MFS general substrate transporter"/>
    <property type="match status" value="1"/>
</dbReference>
<feature type="transmembrane region" description="Helical" evidence="5">
    <location>
        <begin position="356"/>
        <end position="376"/>
    </location>
</feature>
<dbReference type="OrthoDB" id="9778875at2"/>
<accession>A0A1H1XK72</accession>
<evidence type="ECO:0000313" key="7">
    <source>
        <dbReference type="EMBL" id="SDT09481.1"/>
    </source>
</evidence>
<dbReference type="PANTHER" id="PTHR23501:SF154">
    <property type="entry name" value="MULTIDRUG-EFFLUX TRANSPORTER RV1634-RELATED"/>
    <property type="match status" value="1"/>
</dbReference>
<feature type="transmembrane region" description="Helical" evidence="5">
    <location>
        <begin position="230"/>
        <end position="247"/>
    </location>
</feature>
<evidence type="ECO:0000256" key="2">
    <source>
        <dbReference type="ARBA" id="ARBA00022692"/>
    </source>
</evidence>
<keyword evidence="3 5" id="KW-1133">Transmembrane helix</keyword>
<dbReference type="Proteomes" id="UP000198859">
    <property type="component" value="Chromosome I"/>
</dbReference>
<dbReference type="Gene3D" id="1.20.1250.20">
    <property type="entry name" value="MFS general substrate transporter like domains"/>
    <property type="match status" value="2"/>
</dbReference>
<feature type="transmembrane region" description="Helical" evidence="5">
    <location>
        <begin position="432"/>
        <end position="450"/>
    </location>
</feature>